<sequence>MTSCYFRRIPIYMTSPMLAIYVIQRCLNARHHIAFHPASFIQAAFILIIRERRKTFMKGERQYQRSGYIAVTHGFAAQIILAARSQENFRL</sequence>
<keyword evidence="1" id="KW-0472">Membrane</keyword>
<evidence type="ECO:0000313" key="3">
    <source>
        <dbReference type="Proteomes" id="UP001175226"/>
    </source>
</evidence>
<feature type="transmembrane region" description="Helical" evidence="1">
    <location>
        <begin position="9"/>
        <end position="27"/>
    </location>
</feature>
<accession>A0AA39MQW0</accession>
<evidence type="ECO:0000256" key="1">
    <source>
        <dbReference type="SAM" id="Phobius"/>
    </source>
</evidence>
<protein>
    <submittedName>
        <fullName evidence="2">Uncharacterized protein</fullName>
    </submittedName>
</protein>
<reference evidence="2" key="1">
    <citation type="submission" date="2023-06" db="EMBL/GenBank/DDBJ databases">
        <authorList>
            <consortium name="Lawrence Berkeley National Laboratory"/>
            <person name="Ahrendt S."/>
            <person name="Sahu N."/>
            <person name="Indic B."/>
            <person name="Wong-Bajracharya J."/>
            <person name="Merenyi Z."/>
            <person name="Ke H.-M."/>
            <person name="Monk M."/>
            <person name="Kocsube S."/>
            <person name="Drula E."/>
            <person name="Lipzen A."/>
            <person name="Balint B."/>
            <person name="Henrissat B."/>
            <person name="Andreopoulos B."/>
            <person name="Martin F.M."/>
            <person name="Harder C.B."/>
            <person name="Rigling D."/>
            <person name="Ford K.L."/>
            <person name="Foster G.D."/>
            <person name="Pangilinan J."/>
            <person name="Papanicolaou A."/>
            <person name="Barry K."/>
            <person name="LaButti K."/>
            <person name="Viragh M."/>
            <person name="Koriabine M."/>
            <person name="Yan M."/>
            <person name="Riley R."/>
            <person name="Champramary S."/>
            <person name="Plett K.L."/>
            <person name="Tsai I.J."/>
            <person name="Slot J."/>
            <person name="Sipos G."/>
            <person name="Plett J."/>
            <person name="Nagy L.G."/>
            <person name="Grigoriev I.V."/>
        </authorList>
    </citation>
    <scope>NUCLEOTIDE SEQUENCE</scope>
    <source>
        <strain evidence="2">FPL87.14</strain>
    </source>
</reference>
<feature type="transmembrane region" description="Helical" evidence="1">
    <location>
        <begin position="33"/>
        <end position="49"/>
    </location>
</feature>
<keyword evidence="1" id="KW-1133">Transmembrane helix</keyword>
<keyword evidence="1" id="KW-0812">Transmembrane</keyword>
<keyword evidence="3" id="KW-1185">Reference proteome</keyword>
<comment type="caution">
    <text evidence="2">The sequence shown here is derived from an EMBL/GenBank/DDBJ whole genome shotgun (WGS) entry which is preliminary data.</text>
</comment>
<organism evidence="2 3">
    <name type="scientific">Armillaria borealis</name>
    <dbReference type="NCBI Taxonomy" id="47425"/>
    <lineage>
        <taxon>Eukaryota</taxon>
        <taxon>Fungi</taxon>
        <taxon>Dikarya</taxon>
        <taxon>Basidiomycota</taxon>
        <taxon>Agaricomycotina</taxon>
        <taxon>Agaricomycetes</taxon>
        <taxon>Agaricomycetidae</taxon>
        <taxon>Agaricales</taxon>
        <taxon>Marasmiineae</taxon>
        <taxon>Physalacriaceae</taxon>
        <taxon>Armillaria</taxon>
    </lineage>
</organism>
<name>A0AA39MQW0_9AGAR</name>
<dbReference type="Proteomes" id="UP001175226">
    <property type="component" value="Unassembled WGS sequence"/>
</dbReference>
<dbReference type="AlphaFoldDB" id="A0AA39MQW0"/>
<gene>
    <name evidence="2" type="ORF">EV421DRAFT_543508</name>
</gene>
<dbReference type="EMBL" id="JAUEPT010000023">
    <property type="protein sequence ID" value="KAK0443297.1"/>
    <property type="molecule type" value="Genomic_DNA"/>
</dbReference>
<evidence type="ECO:0000313" key="2">
    <source>
        <dbReference type="EMBL" id="KAK0443297.1"/>
    </source>
</evidence>
<proteinExistence type="predicted"/>